<accession>A0ABS3JM31</accession>
<dbReference type="RefSeq" id="WP_207331024.1">
    <property type="nucleotide sequence ID" value="NZ_JAFMYW010000007.1"/>
</dbReference>
<evidence type="ECO:0000313" key="1">
    <source>
        <dbReference type="EMBL" id="MBO0951065.1"/>
    </source>
</evidence>
<organism evidence="1 2">
    <name type="scientific">Fibrella forsythiae</name>
    <dbReference type="NCBI Taxonomy" id="2817061"/>
    <lineage>
        <taxon>Bacteria</taxon>
        <taxon>Pseudomonadati</taxon>
        <taxon>Bacteroidota</taxon>
        <taxon>Cytophagia</taxon>
        <taxon>Cytophagales</taxon>
        <taxon>Spirosomataceae</taxon>
        <taxon>Fibrella</taxon>
    </lineage>
</organism>
<evidence type="ECO:0000313" key="2">
    <source>
        <dbReference type="Proteomes" id="UP000664628"/>
    </source>
</evidence>
<name>A0ABS3JM31_9BACT</name>
<dbReference type="EMBL" id="JAFMYW010000007">
    <property type="protein sequence ID" value="MBO0951065.1"/>
    <property type="molecule type" value="Genomic_DNA"/>
</dbReference>
<sequence>MKISWTFLYQPGQSVTLNVVYTPELDAEPLPHGGFLNPETNVAYVDWDTFRRFNDYDVKGRRDAFQRLTRLVKGEEAKSPSGRVLTLTWPKTQPPEDEYDISLRYLGIDPILLGFKDITDQDHL</sequence>
<protein>
    <submittedName>
        <fullName evidence="1">Uncharacterized protein</fullName>
    </submittedName>
</protein>
<proteinExistence type="predicted"/>
<gene>
    <name evidence="1" type="ORF">J2I46_20945</name>
</gene>
<comment type="caution">
    <text evidence="1">The sequence shown here is derived from an EMBL/GenBank/DDBJ whole genome shotgun (WGS) entry which is preliminary data.</text>
</comment>
<reference evidence="1 2" key="1">
    <citation type="submission" date="2021-03" db="EMBL/GenBank/DDBJ databases">
        <title>Fibrella sp. HMF5405 genome sequencing and assembly.</title>
        <authorList>
            <person name="Kang H."/>
            <person name="Kim H."/>
            <person name="Bae S."/>
            <person name="Joh K."/>
        </authorList>
    </citation>
    <scope>NUCLEOTIDE SEQUENCE [LARGE SCALE GENOMIC DNA]</scope>
    <source>
        <strain evidence="1 2">HMF5405</strain>
    </source>
</reference>
<keyword evidence="2" id="KW-1185">Reference proteome</keyword>
<dbReference type="Proteomes" id="UP000664628">
    <property type="component" value="Unassembled WGS sequence"/>
</dbReference>